<dbReference type="GeneID" id="64631756"/>
<keyword evidence="2" id="KW-1185">Reference proteome</keyword>
<dbReference type="RefSeq" id="XP_041187629.1">
    <property type="nucleotide sequence ID" value="XM_041337740.1"/>
</dbReference>
<gene>
    <name evidence="1" type="ORF">BJ212DRAFT_1437606</name>
</gene>
<accession>A0A9P7DYG1</accession>
<dbReference type="EMBL" id="JABBWG010000048">
    <property type="protein sequence ID" value="KAG1806108.1"/>
    <property type="molecule type" value="Genomic_DNA"/>
</dbReference>
<dbReference type="OrthoDB" id="6262491at2759"/>
<reference evidence="1" key="1">
    <citation type="journal article" date="2020" name="New Phytol.">
        <title>Comparative genomics reveals dynamic genome evolution in host specialist ectomycorrhizal fungi.</title>
        <authorList>
            <person name="Lofgren L.A."/>
            <person name="Nguyen N.H."/>
            <person name="Vilgalys R."/>
            <person name="Ruytinx J."/>
            <person name="Liao H.L."/>
            <person name="Branco S."/>
            <person name="Kuo A."/>
            <person name="LaButti K."/>
            <person name="Lipzen A."/>
            <person name="Andreopoulos W."/>
            <person name="Pangilinan J."/>
            <person name="Riley R."/>
            <person name="Hundley H."/>
            <person name="Na H."/>
            <person name="Barry K."/>
            <person name="Grigoriev I.V."/>
            <person name="Stajich J.E."/>
            <person name="Kennedy P.G."/>
        </authorList>
    </citation>
    <scope>NUCLEOTIDE SEQUENCE</scope>
    <source>
        <strain evidence="1">MN1</strain>
    </source>
</reference>
<comment type="caution">
    <text evidence="1">The sequence shown here is derived from an EMBL/GenBank/DDBJ whole genome shotgun (WGS) entry which is preliminary data.</text>
</comment>
<dbReference type="Proteomes" id="UP000807769">
    <property type="component" value="Unassembled WGS sequence"/>
</dbReference>
<sequence length="134" mass="15222">MSQPSQYCAVSDPSTLSNEHRVMHPIESTTPMTSNTWNNHFICFSPNSIHALRNPSELTDRTSHNDHSSNPFVLNVNSGWVAGPKHQLLFWVPPASRHPFYNPVTTLVIPRGCPELDLSRMAHGQHWQKCREEP</sequence>
<proteinExistence type="predicted"/>
<evidence type="ECO:0000313" key="2">
    <source>
        <dbReference type="Proteomes" id="UP000807769"/>
    </source>
</evidence>
<organism evidence="1 2">
    <name type="scientific">Suillus subaureus</name>
    <dbReference type="NCBI Taxonomy" id="48587"/>
    <lineage>
        <taxon>Eukaryota</taxon>
        <taxon>Fungi</taxon>
        <taxon>Dikarya</taxon>
        <taxon>Basidiomycota</taxon>
        <taxon>Agaricomycotina</taxon>
        <taxon>Agaricomycetes</taxon>
        <taxon>Agaricomycetidae</taxon>
        <taxon>Boletales</taxon>
        <taxon>Suillineae</taxon>
        <taxon>Suillaceae</taxon>
        <taxon>Suillus</taxon>
    </lineage>
</organism>
<name>A0A9P7DYG1_9AGAM</name>
<dbReference type="AlphaFoldDB" id="A0A9P7DYG1"/>
<protein>
    <submittedName>
        <fullName evidence="1">Uncharacterized protein</fullName>
    </submittedName>
</protein>
<evidence type="ECO:0000313" key="1">
    <source>
        <dbReference type="EMBL" id="KAG1806108.1"/>
    </source>
</evidence>